<reference evidence="2 3" key="1">
    <citation type="submission" date="2016-05" db="EMBL/GenBank/DDBJ databases">
        <title>Microbial solvent formation.</title>
        <authorList>
            <person name="Poehlein A."/>
            <person name="Montoya Solano J.D."/>
            <person name="Flitsch S."/>
            <person name="Krabben P."/>
            <person name="Duerre P."/>
            <person name="Daniel R."/>
        </authorList>
    </citation>
    <scope>NUCLEOTIDE SEQUENCE [LARGE SCALE GENOMIC DNA]</scope>
    <source>
        <strain evidence="2 3">L1-8</strain>
    </source>
</reference>
<comment type="caution">
    <text evidence="2">The sequence shown here is derived from an EMBL/GenBank/DDBJ whole genome shotgun (WGS) entry which is preliminary data.</text>
</comment>
<evidence type="ECO:0000313" key="2">
    <source>
        <dbReference type="EMBL" id="OOM15784.1"/>
    </source>
</evidence>
<gene>
    <name evidence="2" type="ORF">CLOSAC_00550</name>
</gene>
<accession>A0A1S8NH20</accession>
<organism evidence="2 3">
    <name type="scientific">Clostridium saccharobutylicum</name>
    <dbReference type="NCBI Taxonomy" id="169679"/>
    <lineage>
        <taxon>Bacteria</taxon>
        <taxon>Bacillati</taxon>
        <taxon>Bacillota</taxon>
        <taxon>Clostridia</taxon>
        <taxon>Eubacteriales</taxon>
        <taxon>Clostridiaceae</taxon>
        <taxon>Clostridium</taxon>
    </lineage>
</organism>
<dbReference type="Proteomes" id="UP000191154">
    <property type="component" value="Unassembled WGS sequence"/>
</dbReference>
<keyword evidence="1" id="KW-0812">Transmembrane</keyword>
<protein>
    <submittedName>
        <fullName evidence="2">Uncharacterized protein</fullName>
    </submittedName>
</protein>
<sequence length="50" mass="5485">MGSTFIREYKYSILMVIAGIILILIGIDRSGNYLVLNKAVAISLHYIGIG</sequence>
<keyword evidence="1" id="KW-1133">Transmembrane helix</keyword>
<dbReference type="RefSeq" id="WP_176127300.1">
    <property type="nucleotide sequence ID" value="NZ_LZYZ01000001.1"/>
</dbReference>
<evidence type="ECO:0000256" key="1">
    <source>
        <dbReference type="SAM" id="Phobius"/>
    </source>
</evidence>
<evidence type="ECO:0000313" key="3">
    <source>
        <dbReference type="Proteomes" id="UP000191154"/>
    </source>
</evidence>
<dbReference type="AlphaFoldDB" id="A0A1S8NH20"/>
<proteinExistence type="predicted"/>
<name>A0A1S8NH20_CLOSA</name>
<keyword evidence="1" id="KW-0472">Membrane</keyword>
<feature type="transmembrane region" description="Helical" evidence="1">
    <location>
        <begin position="9"/>
        <end position="27"/>
    </location>
</feature>
<dbReference type="EMBL" id="LZYZ01000001">
    <property type="protein sequence ID" value="OOM15784.1"/>
    <property type="molecule type" value="Genomic_DNA"/>
</dbReference>